<dbReference type="OrthoDB" id="10496927at2759"/>
<dbReference type="AlphaFoldDB" id="A0A8S0ZGI3"/>
<evidence type="ECO:0000313" key="2">
    <source>
        <dbReference type="Proteomes" id="UP000494106"/>
    </source>
</evidence>
<dbReference type="Proteomes" id="UP000494106">
    <property type="component" value="Unassembled WGS sequence"/>
</dbReference>
<dbReference type="EMBL" id="CADEBC010000428">
    <property type="protein sequence ID" value="CAB3230329.1"/>
    <property type="molecule type" value="Genomic_DNA"/>
</dbReference>
<name>A0A8S0ZGI3_ARCPL</name>
<gene>
    <name evidence="1" type="ORF">APLA_LOCUS4152</name>
</gene>
<accession>A0A8S0ZGI3</accession>
<reference evidence="1 2" key="1">
    <citation type="submission" date="2020-04" db="EMBL/GenBank/DDBJ databases">
        <authorList>
            <person name="Wallbank WR R."/>
            <person name="Pardo Diaz C."/>
            <person name="Kozak K."/>
            <person name="Martin S."/>
            <person name="Jiggins C."/>
            <person name="Moest M."/>
            <person name="Warren A I."/>
            <person name="Byers J.R.P. K."/>
            <person name="Montejo-Kovacevich G."/>
            <person name="Yen C E."/>
        </authorList>
    </citation>
    <scope>NUCLEOTIDE SEQUENCE [LARGE SCALE GENOMIC DNA]</scope>
</reference>
<evidence type="ECO:0000313" key="1">
    <source>
        <dbReference type="EMBL" id="CAB3230329.1"/>
    </source>
</evidence>
<protein>
    <submittedName>
        <fullName evidence="1">Uncharacterized protein</fullName>
    </submittedName>
</protein>
<proteinExistence type="predicted"/>
<sequence>MAPAFGKLRRDLPAQYTLPGPKHAAHAIRYGSWLCSYRPENMEWWGPSANTATSSPPCVSEVTGMSTCDLHCGVTCTLPQLQMIVGERKLPFATQ</sequence>
<comment type="caution">
    <text evidence="1">The sequence shown here is derived from an EMBL/GenBank/DDBJ whole genome shotgun (WGS) entry which is preliminary data.</text>
</comment>
<keyword evidence="2" id="KW-1185">Reference proteome</keyword>
<organism evidence="1 2">
    <name type="scientific">Arctia plantaginis</name>
    <name type="common">Wood tiger moth</name>
    <name type="synonym">Phalaena plantaginis</name>
    <dbReference type="NCBI Taxonomy" id="874455"/>
    <lineage>
        <taxon>Eukaryota</taxon>
        <taxon>Metazoa</taxon>
        <taxon>Ecdysozoa</taxon>
        <taxon>Arthropoda</taxon>
        <taxon>Hexapoda</taxon>
        <taxon>Insecta</taxon>
        <taxon>Pterygota</taxon>
        <taxon>Neoptera</taxon>
        <taxon>Endopterygota</taxon>
        <taxon>Lepidoptera</taxon>
        <taxon>Glossata</taxon>
        <taxon>Ditrysia</taxon>
        <taxon>Noctuoidea</taxon>
        <taxon>Erebidae</taxon>
        <taxon>Arctiinae</taxon>
        <taxon>Arctia</taxon>
    </lineage>
</organism>